<evidence type="ECO:0000256" key="5">
    <source>
        <dbReference type="ARBA" id="ARBA00022989"/>
    </source>
</evidence>
<dbReference type="PANTHER" id="PTHR30462:SF2">
    <property type="entry name" value="INTERMEMBRANE TRANSPORT PROTEIN PQIB"/>
    <property type="match status" value="1"/>
</dbReference>
<protein>
    <submittedName>
        <fullName evidence="10">MlaD family protein</fullName>
    </submittedName>
</protein>
<keyword evidence="4 7" id="KW-0812">Transmembrane</keyword>
<evidence type="ECO:0000256" key="4">
    <source>
        <dbReference type="ARBA" id="ARBA00022692"/>
    </source>
</evidence>
<dbReference type="RefSeq" id="WP_266256517.1">
    <property type="nucleotide sequence ID" value="NZ_JAMXWF010000002.1"/>
</dbReference>
<dbReference type="InterPro" id="IPR051800">
    <property type="entry name" value="PqiA-PqiB_transport"/>
</dbReference>
<evidence type="ECO:0000313" key="10">
    <source>
        <dbReference type="EMBL" id="MDQ6406130.1"/>
    </source>
</evidence>
<dbReference type="AlphaFoldDB" id="A0AAP5ESD1"/>
<comment type="subcellular location">
    <subcellularLocation>
        <location evidence="1">Cell inner membrane</location>
    </subcellularLocation>
</comment>
<feature type="transmembrane region" description="Helical" evidence="7">
    <location>
        <begin position="25"/>
        <end position="46"/>
    </location>
</feature>
<accession>A0AAP5ESD1</accession>
<keyword evidence="5 7" id="KW-1133">Transmembrane helix</keyword>
<gene>
    <name evidence="10" type="ORF">NIE36_02740</name>
    <name evidence="9" type="ORF">OSB80_02745</name>
</gene>
<evidence type="ECO:0000313" key="11">
    <source>
        <dbReference type="Proteomes" id="UP001209412"/>
    </source>
</evidence>
<dbReference type="EMBL" id="JAMXWF010000002">
    <property type="protein sequence ID" value="MDQ6406130.1"/>
    <property type="molecule type" value="Genomic_DNA"/>
</dbReference>
<evidence type="ECO:0000259" key="8">
    <source>
        <dbReference type="Pfam" id="PF02470"/>
    </source>
</evidence>
<feature type="domain" description="Mce/MlaD" evidence="8">
    <location>
        <begin position="295"/>
        <end position="400"/>
    </location>
</feature>
<keyword evidence="3" id="KW-0997">Cell inner membrane</keyword>
<sequence length="538" mass="57978">MSRPPGPPELPEAVATRRSRWRMQVVWLVPLVAVLIGGWLAVKAILEQGPTVTISFETGEGLDAGKTKLKFKNVDIGVVKSVTLSRDHRNVVATAELTKDATGLLVDDTRFWVVRPRISGGTVSGIGTLISGSFIGMDVGSSPKSRRDYVGLESPPVFASGVPGREFVLKGDDMGSLDIGSPIYFRRLQVGQVTSYKLDDDGKGVTMHVFVNAPYDKYVQNDTRFWQASGVDVSLDATGVKVNTQSLVAILIGGLAFQSTDNAVDGPEANASTEFTLFSDKTEAMKRHDTIIDNYVLNFKESVRGLTVGAPVDFLGIVVGEVSGIRTRFDPVTKQFSIPVEIKVFPERFTSRFASGKTGGRLTTDADRQQLAQTLVDHGLRAQLRTGNLLTGQLYVALDFFPNAASAKVDWSTNPPAMPTVPGGLQSLQDSVTALIAKLNKIPFEAIGNDAHQTLRDADALLKRLDTEVAPQAAQTLAAAKTALDSANNALQPDSALAQNTGDAMKELARTAAAFRTLADYLERHPEALIRGKLEDKK</sequence>
<feature type="domain" description="Mce/MlaD" evidence="8">
    <location>
        <begin position="164"/>
        <end position="231"/>
    </location>
</feature>
<proteinExistence type="predicted"/>
<evidence type="ECO:0000256" key="1">
    <source>
        <dbReference type="ARBA" id="ARBA00004533"/>
    </source>
</evidence>
<dbReference type="Pfam" id="PF02470">
    <property type="entry name" value="MlaD"/>
    <property type="match status" value="3"/>
</dbReference>
<reference evidence="10" key="1">
    <citation type="submission" date="2022-06" db="EMBL/GenBank/DDBJ databases">
        <title>PHB producers.</title>
        <authorList>
            <person name="Besaury L."/>
        </authorList>
    </citation>
    <scope>NUCLEOTIDE SEQUENCE</scope>
    <source>
        <strain evidence="10 11">SEWS6</strain>
    </source>
</reference>
<dbReference type="InterPro" id="IPR003399">
    <property type="entry name" value="Mce/MlaD"/>
</dbReference>
<evidence type="ECO:0000256" key="2">
    <source>
        <dbReference type="ARBA" id="ARBA00022475"/>
    </source>
</evidence>
<evidence type="ECO:0000256" key="6">
    <source>
        <dbReference type="ARBA" id="ARBA00023136"/>
    </source>
</evidence>
<dbReference type="Proteomes" id="UP001209412">
    <property type="component" value="Unassembled WGS sequence"/>
</dbReference>
<keyword evidence="6 7" id="KW-0472">Membrane</keyword>
<feature type="domain" description="Mce/MlaD" evidence="8">
    <location>
        <begin position="49"/>
        <end position="138"/>
    </location>
</feature>
<keyword evidence="11" id="KW-1185">Reference proteome</keyword>
<dbReference type="EMBL" id="JAPKHW010000002">
    <property type="protein sequence ID" value="MCX4144297.1"/>
    <property type="molecule type" value="Genomic_DNA"/>
</dbReference>
<dbReference type="Proteomes" id="UP001242288">
    <property type="component" value="Unassembled WGS sequence"/>
</dbReference>
<keyword evidence="2" id="KW-1003">Cell membrane</keyword>
<name>A0AAP5ESD1_9BURK</name>
<evidence type="ECO:0000256" key="3">
    <source>
        <dbReference type="ARBA" id="ARBA00022519"/>
    </source>
</evidence>
<evidence type="ECO:0000256" key="7">
    <source>
        <dbReference type="SAM" id="Phobius"/>
    </source>
</evidence>
<dbReference type="PANTHER" id="PTHR30462">
    <property type="entry name" value="INTERMEMBRANE TRANSPORT PROTEIN PQIB-RELATED"/>
    <property type="match status" value="1"/>
</dbReference>
<evidence type="ECO:0000313" key="12">
    <source>
        <dbReference type="Proteomes" id="UP001242288"/>
    </source>
</evidence>
<comment type="caution">
    <text evidence="10">The sequence shown here is derived from an EMBL/GenBank/DDBJ whole genome shotgun (WGS) entry which is preliminary data.</text>
</comment>
<evidence type="ECO:0000313" key="9">
    <source>
        <dbReference type="EMBL" id="MCX4144297.1"/>
    </source>
</evidence>
<dbReference type="GO" id="GO:0005886">
    <property type="term" value="C:plasma membrane"/>
    <property type="evidence" value="ECO:0007669"/>
    <property type="project" value="UniProtKB-SubCell"/>
</dbReference>
<organism evidence="10 12">
    <name type="scientific">Paraburkholderia madseniana</name>
    <dbReference type="NCBI Taxonomy" id="2599607"/>
    <lineage>
        <taxon>Bacteria</taxon>
        <taxon>Pseudomonadati</taxon>
        <taxon>Pseudomonadota</taxon>
        <taxon>Betaproteobacteria</taxon>
        <taxon>Burkholderiales</taxon>
        <taxon>Burkholderiaceae</taxon>
        <taxon>Paraburkholderia</taxon>
    </lineage>
</organism>